<evidence type="ECO:0000256" key="3">
    <source>
        <dbReference type="ARBA" id="ARBA00036002"/>
    </source>
</evidence>
<dbReference type="OrthoDB" id="9813158at2"/>
<sequence>MSEPLTVEVVTAWLADSPFISFLNLTVESLDEKAQTVTMKMPMRPELERAAGTGQFHGGPIASFIDTVGDYAVAIVLKGGVPTINFRVDYLRPSVGTFLRGKATVRRLGRTVAVVDIDVTDDQGRLCAVGRGTYSAQVG</sequence>
<feature type="domain" description="Thioesterase" evidence="8">
    <location>
        <begin position="56"/>
        <end position="128"/>
    </location>
</feature>
<proteinExistence type="inferred from homology"/>
<dbReference type="EC" id="3.1.2.20" evidence="5"/>
<evidence type="ECO:0000256" key="4">
    <source>
        <dbReference type="ARBA" id="ARBA00038381"/>
    </source>
</evidence>
<evidence type="ECO:0000313" key="10">
    <source>
        <dbReference type="Proteomes" id="UP000321638"/>
    </source>
</evidence>
<comment type="caution">
    <text evidence="9">The sequence shown here is derived from an EMBL/GenBank/DDBJ whole genome shotgun (WGS) entry which is preliminary data.</text>
</comment>
<dbReference type="InterPro" id="IPR029069">
    <property type="entry name" value="HotDog_dom_sf"/>
</dbReference>
<comment type="catalytic activity">
    <reaction evidence="2">
        <text>a fatty acyl-CoA + H2O = a fatty acid + CoA + H(+)</text>
        <dbReference type="Rhea" id="RHEA:16781"/>
        <dbReference type="ChEBI" id="CHEBI:15377"/>
        <dbReference type="ChEBI" id="CHEBI:15378"/>
        <dbReference type="ChEBI" id="CHEBI:28868"/>
        <dbReference type="ChEBI" id="CHEBI:57287"/>
        <dbReference type="ChEBI" id="CHEBI:77636"/>
        <dbReference type="EC" id="3.1.2.20"/>
    </reaction>
</comment>
<comment type="catalytic activity">
    <reaction evidence="7">
        <text>a medium-chain fatty acyl-CoA + H2O = a medium-chain fatty acid + CoA + H(+)</text>
        <dbReference type="Rhea" id="RHEA:68184"/>
        <dbReference type="ChEBI" id="CHEBI:15377"/>
        <dbReference type="ChEBI" id="CHEBI:15378"/>
        <dbReference type="ChEBI" id="CHEBI:57287"/>
        <dbReference type="ChEBI" id="CHEBI:59558"/>
        <dbReference type="ChEBI" id="CHEBI:90546"/>
    </reaction>
</comment>
<evidence type="ECO:0000313" key="9">
    <source>
        <dbReference type="EMBL" id="TXL73073.1"/>
    </source>
</evidence>
<dbReference type="SUPFAM" id="SSF54637">
    <property type="entry name" value="Thioesterase/thiol ester dehydrase-isomerase"/>
    <property type="match status" value="1"/>
</dbReference>
<evidence type="ECO:0000256" key="7">
    <source>
        <dbReference type="ARBA" id="ARBA00048062"/>
    </source>
</evidence>
<reference evidence="9 10" key="1">
    <citation type="submission" date="2019-06" db="EMBL/GenBank/DDBJ databases">
        <title>New taxonomy in bacterial strain CC-CFT640, isolated from vineyard.</title>
        <authorList>
            <person name="Lin S.-Y."/>
            <person name="Tsai C.-F."/>
            <person name="Young C.-C."/>
        </authorList>
    </citation>
    <scope>NUCLEOTIDE SEQUENCE [LARGE SCALE GENOMIC DNA]</scope>
    <source>
        <strain evidence="9 10">CC-CFT640</strain>
    </source>
</reference>
<dbReference type="PANTHER" id="PTHR43240:SF20">
    <property type="entry name" value="MEDIUM_LONG-CHAIN ACYL-COA THIOESTERASE YIGI"/>
    <property type="match status" value="1"/>
</dbReference>
<dbReference type="EMBL" id="VDUZ01000028">
    <property type="protein sequence ID" value="TXL73073.1"/>
    <property type="molecule type" value="Genomic_DNA"/>
</dbReference>
<dbReference type="NCBIfam" id="TIGR00369">
    <property type="entry name" value="unchar_dom_1"/>
    <property type="match status" value="1"/>
</dbReference>
<name>A0A5C8PGW3_9HYPH</name>
<comment type="similarity">
    <text evidence="4">Belongs to the YigI thioesterase family.</text>
</comment>
<dbReference type="Pfam" id="PF03061">
    <property type="entry name" value="4HBT"/>
    <property type="match status" value="1"/>
</dbReference>
<dbReference type="InterPro" id="IPR003736">
    <property type="entry name" value="PAAI_dom"/>
</dbReference>
<evidence type="ECO:0000256" key="6">
    <source>
        <dbReference type="ARBA" id="ARBA00040062"/>
    </source>
</evidence>
<dbReference type="AlphaFoldDB" id="A0A5C8PGW3"/>
<keyword evidence="10" id="KW-1185">Reference proteome</keyword>
<dbReference type="PANTHER" id="PTHR43240">
    <property type="entry name" value="1,4-DIHYDROXY-2-NAPHTHOYL-COA THIOESTERASE 1"/>
    <property type="match status" value="1"/>
</dbReference>
<dbReference type="Gene3D" id="3.10.129.10">
    <property type="entry name" value="Hotdog Thioesterase"/>
    <property type="match status" value="1"/>
</dbReference>
<dbReference type="RefSeq" id="WP_147849330.1">
    <property type="nucleotide sequence ID" value="NZ_VDUZ01000028.1"/>
</dbReference>
<evidence type="ECO:0000256" key="1">
    <source>
        <dbReference type="ARBA" id="ARBA00022801"/>
    </source>
</evidence>
<dbReference type="GO" id="GO:0047617">
    <property type="term" value="F:fatty acyl-CoA hydrolase activity"/>
    <property type="evidence" value="ECO:0007669"/>
    <property type="project" value="UniProtKB-EC"/>
</dbReference>
<gene>
    <name evidence="9" type="ORF">FHP25_23045</name>
</gene>
<accession>A0A5C8PGW3</accession>
<keyword evidence="1" id="KW-0378">Hydrolase</keyword>
<comment type="catalytic activity">
    <reaction evidence="3">
        <text>a long-chain fatty acyl-CoA + H2O = a long-chain fatty acid + CoA + H(+)</text>
        <dbReference type="Rhea" id="RHEA:67680"/>
        <dbReference type="ChEBI" id="CHEBI:15377"/>
        <dbReference type="ChEBI" id="CHEBI:15378"/>
        <dbReference type="ChEBI" id="CHEBI:57287"/>
        <dbReference type="ChEBI" id="CHEBI:57560"/>
        <dbReference type="ChEBI" id="CHEBI:83139"/>
    </reaction>
</comment>
<evidence type="ECO:0000256" key="5">
    <source>
        <dbReference type="ARBA" id="ARBA00038894"/>
    </source>
</evidence>
<dbReference type="InterPro" id="IPR006683">
    <property type="entry name" value="Thioestr_dom"/>
</dbReference>
<evidence type="ECO:0000259" key="8">
    <source>
        <dbReference type="Pfam" id="PF03061"/>
    </source>
</evidence>
<protein>
    <recommendedName>
        <fullName evidence="6">Medium/long-chain acyl-CoA thioesterase YigI</fullName>
        <ecNumber evidence="5">3.1.2.20</ecNumber>
    </recommendedName>
</protein>
<dbReference type="CDD" id="cd03443">
    <property type="entry name" value="PaaI_thioesterase"/>
    <property type="match status" value="1"/>
</dbReference>
<dbReference type="Proteomes" id="UP000321638">
    <property type="component" value="Unassembled WGS sequence"/>
</dbReference>
<evidence type="ECO:0000256" key="2">
    <source>
        <dbReference type="ARBA" id="ARBA00035880"/>
    </source>
</evidence>
<organism evidence="9 10">
    <name type="scientific">Vineibacter terrae</name>
    <dbReference type="NCBI Taxonomy" id="2586908"/>
    <lineage>
        <taxon>Bacteria</taxon>
        <taxon>Pseudomonadati</taxon>
        <taxon>Pseudomonadota</taxon>
        <taxon>Alphaproteobacteria</taxon>
        <taxon>Hyphomicrobiales</taxon>
        <taxon>Vineibacter</taxon>
    </lineage>
</organism>